<name>A0A8X6PFY5_NEPPI</name>
<gene>
    <name evidence="1" type="ORF">NPIL_589321</name>
</gene>
<dbReference type="AlphaFoldDB" id="A0A8X6PFY5"/>
<reference evidence="1" key="1">
    <citation type="submission" date="2020-08" db="EMBL/GenBank/DDBJ databases">
        <title>Multicomponent nature underlies the extraordinary mechanical properties of spider dragline silk.</title>
        <authorList>
            <person name="Kono N."/>
            <person name="Nakamura H."/>
            <person name="Mori M."/>
            <person name="Yoshida Y."/>
            <person name="Ohtoshi R."/>
            <person name="Malay A.D."/>
            <person name="Moran D.A.P."/>
            <person name="Tomita M."/>
            <person name="Numata K."/>
            <person name="Arakawa K."/>
        </authorList>
    </citation>
    <scope>NUCLEOTIDE SEQUENCE</scope>
</reference>
<accession>A0A8X6PFY5</accession>
<comment type="caution">
    <text evidence="1">The sequence shown here is derived from an EMBL/GenBank/DDBJ whole genome shotgun (WGS) entry which is preliminary data.</text>
</comment>
<dbReference type="OrthoDB" id="7680010at2759"/>
<dbReference type="Proteomes" id="UP000887013">
    <property type="component" value="Unassembled WGS sequence"/>
</dbReference>
<dbReference type="EMBL" id="BMAW01068012">
    <property type="protein sequence ID" value="GFT62361.1"/>
    <property type="molecule type" value="Genomic_DNA"/>
</dbReference>
<sequence length="107" mass="11809">MSKPVSQKAYDIINSKMVNVSEALTNASMTKTETEKKIIDSTANSIAISCDGTWKTRDHICLVVVCALIGVIIQGAKVRSEKFCVFGKTPETKNTTWKKKKHYEPSG</sequence>
<proteinExistence type="predicted"/>
<evidence type="ECO:0000313" key="2">
    <source>
        <dbReference type="Proteomes" id="UP000887013"/>
    </source>
</evidence>
<evidence type="ECO:0000313" key="1">
    <source>
        <dbReference type="EMBL" id="GFT62361.1"/>
    </source>
</evidence>
<organism evidence="1 2">
    <name type="scientific">Nephila pilipes</name>
    <name type="common">Giant wood spider</name>
    <name type="synonym">Nephila maculata</name>
    <dbReference type="NCBI Taxonomy" id="299642"/>
    <lineage>
        <taxon>Eukaryota</taxon>
        <taxon>Metazoa</taxon>
        <taxon>Ecdysozoa</taxon>
        <taxon>Arthropoda</taxon>
        <taxon>Chelicerata</taxon>
        <taxon>Arachnida</taxon>
        <taxon>Araneae</taxon>
        <taxon>Araneomorphae</taxon>
        <taxon>Entelegynae</taxon>
        <taxon>Araneoidea</taxon>
        <taxon>Nephilidae</taxon>
        <taxon>Nephila</taxon>
    </lineage>
</organism>
<protein>
    <submittedName>
        <fullName evidence="1">Uncharacterized protein</fullName>
    </submittedName>
</protein>
<keyword evidence="2" id="KW-1185">Reference proteome</keyword>